<dbReference type="Proteomes" id="UP000789525">
    <property type="component" value="Unassembled WGS sequence"/>
</dbReference>
<evidence type="ECO:0000313" key="1">
    <source>
        <dbReference type="EMBL" id="CAG8729129.1"/>
    </source>
</evidence>
<name>A0ACA9PYR7_9GLOM</name>
<comment type="caution">
    <text evidence="1">The sequence shown here is derived from an EMBL/GenBank/DDBJ whole genome shotgun (WGS) entry which is preliminary data.</text>
</comment>
<protein>
    <submittedName>
        <fullName evidence="1">11491_t:CDS:1</fullName>
    </submittedName>
</protein>
<keyword evidence="2" id="KW-1185">Reference proteome</keyword>
<feature type="non-terminal residue" evidence="1">
    <location>
        <position position="97"/>
    </location>
</feature>
<gene>
    <name evidence="1" type="ORF">ACOLOM_LOCUS11534</name>
</gene>
<dbReference type="EMBL" id="CAJVPT010041959">
    <property type="protein sequence ID" value="CAG8729129.1"/>
    <property type="molecule type" value="Genomic_DNA"/>
</dbReference>
<organism evidence="1 2">
    <name type="scientific">Acaulospora colombiana</name>
    <dbReference type="NCBI Taxonomy" id="27376"/>
    <lineage>
        <taxon>Eukaryota</taxon>
        <taxon>Fungi</taxon>
        <taxon>Fungi incertae sedis</taxon>
        <taxon>Mucoromycota</taxon>
        <taxon>Glomeromycotina</taxon>
        <taxon>Glomeromycetes</taxon>
        <taxon>Diversisporales</taxon>
        <taxon>Acaulosporaceae</taxon>
        <taxon>Acaulospora</taxon>
    </lineage>
</organism>
<proteinExistence type="predicted"/>
<evidence type="ECO:0000313" key="2">
    <source>
        <dbReference type="Proteomes" id="UP000789525"/>
    </source>
</evidence>
<reference evidence="1" key="1">
    <citation type="submission" date="2021-06" db="EMBL/GenBank/DDBJ databases">
        <authorList>
            <person name="Kallberg Y."/>
            <person name="Tangrot J."/>
            <person name="Rosling A."/>
        </authorList>
    </citation>
    <scope>NUCLEOTIDE SEQUENCE</scope>
    <source>
        <strain evidence="1">CL356</strain>
    </source>
</reference>
<accession>A0ACA9PYR7</accession>
<sequence>MKEYCGRAHIHELVGDTMEVRGYGLPNDEYRVTKIPPTLKKHLACKIQKYVIRTTFYGRQVGLGPITKSGTYWYIEGANSKPSRAASSDISLVGVAL</sequence>